<dbReference type="SUPFAM" id="SSF53697">
    <property type="entry name" value="SIS domain"/>
    <property type="match status" value="1"/>
</dbReference>
<evidence type="ECO:0000256" key="1">
    <source>
        <dbReference type="HAMAP-Rule" id="MF_01240"/>
    </source>
</evidence>
<dbReference type="NCBIfam" id="NF002805">
    <property type="entry name" value="PRK02947.1"/>
    <property type="match status" value="1"/>
</dbReference>
<dbReference type="InterPro" id="IPR022951">
    <property type="entry name" value="UPF0309"/>
</dbReference>
<dbReference type="RefSeq" id="WP_377059209.1">
    <property type="nucleotide sequence ID" value="NZ_JBHLUU010000128.1"/>
</dbReference>
<dbReference type="InterPro" id="IPR050099">
    <property type="entry name" value="SIS_GmhA/DiaA_subfam"/>
</dbReference>
<accession>A0ABV6KZC6</accession>
<dbReference type="PANTHER" id="PTHR30390:SF7">
    <property type="entry name" value="PHOSPHOHEPTOSE ISOMERASE"/>
    <property type="match status" value="1"/>
</dbReference>
<dbReference type="PANTHER" id="PTHR30390">
    <property type="entry name" value="SEDOHEPTULOSE 7-PHOSPHATE ISOMERASE / DNAA INITIATOR-ASSOCIATING FACTOR FOR REPLICATION INITIATION"/>
    <property type="match status" value="1"/>
</dbReference>
<evidence type="ECO:0000313" key="4">
    <source>
        <dbReference type="Proteomes" id="UP001589738"/>
    </source>
</evidence>
<feature type="domain" description="SIS" evidence="2">
    <location>
        <begin position="31"/>
        <end position="214"/>
    </location>
</feature>
<evidence type="ECO:0000259" key="2">
    <source>
        <dbReference type="PROSITE" id="PS51464"/>
    </source>
</evidence>
<gene>
    <name evidence="3" type="ORF">ACFFHF_23845</name>
</gene>
<proteinExistence type="inferred from homology"/>
<dbReference type="PROSITE" id="PS51464">
    <property type="entry name" value="SIS"/>
    <property type="match status" value="1"/>
</dbReference>
<keyword evidence="4" id="KW-1185">Reference proteome</keyword>
<dbReference type="InterPro" id="IPR001347">
    <property type="entry name" value="SIS_dom"/>
</dbReference>
<name>A0ABV6KZC6_9BACI</name>
<dbReference type="Proteomes" id="UP001589738">
    <property type="component" value="Unassembled WGS sequence"/>
</dbReference>
<sequence length="249" mass="27417">MMKEYFQKLRDLLDEVENEEQGKMREAAHKIARCIQDDGIIHVFGSGHSHMLAEELFYRAGGLAPISPILIEELMLHKGAVESSNLEKKSGLANKHLSSSNILAGDIVIVASTSGRNPVPIEVAEIARERGAYVIAITSPRYAATQASRHESGKYLFEMAHLIIDNHIEIGDTLLQHPKSASGFSSGSSIIGMTIVNAIMAETIQLMLEEGKEPPVFLSNNANNAGSHNQQLVDRYKERIPMLVTNLYK</sequence>
<reference evidence="3 4" key="1">
    <citation type="submission" date="2024-09" db="EMBL/GenBank/DDBJ databases">
        <authorList>
            <person name="Sun Q."/>
            <person name="Mori K."/>
        </authorList>
    </citation>
    <scope>NUCLEOTIDE SEQUENCE [LARGE SCALE GENOMIC DNA]</scope>
    <source>
        <strain evidence="3 4">CGMCC 1.9126</strain>
    </source>
</reference>
<organism evidence="3 4">
    <name type="scientific">Robertmurraya beringensis</name>
    <dbReference type="NCBI Taxonomy" id="641660"/>
    <lineage>
        <taxon>Bacteria</taxon>
        <taxon>Bacillati</taxon>
        <taxon>Bacillota</taxon>
        <taxon>Bacilli</taxon>
        <taxon>Bacillales</taxon>
        <taxon>Bacillaceae</taxon>
        <taxon>Robertmurraya</taxon>
    </lineage>
</organism>
<dbReference type="Gene3D" id="3.40.50.10490">
    <property type="entry name" value="Glucose-6-phosphate isomerase like protein, domain 1"/>
    <property type="match status" value="1"/>
</dbReference>
<dbReference type="Pfam" id="PF13580">
    <property type="entry name" value="SIS_2"/>
    <property type="match status" value="1"/>
</dbReference>
<evidence type="ECO:0000313" key="3">
    <source>
        <dbReference type="EMBL" id="MFC0478225.1"/>
    </source>
</evidence>
<dbReference type="InterPro" id="IPR035472">
    <property type="entry name" value="RpiR-like_SIS"/>
</dbReference>
<dbReference type="HAMAP" id="MF_01240">
    <property type="entry name" value="UPF0309"/>
    <property type="match status" value="1"/>
</dbReference>
<protein>
    <recommendedName>
        <fullName evidence="1">UPF0309 protein ACFFHF_23845</fullName>
    </recommendedName>
</protein>
<dbReference type="EMBL" id="JBHLUU010000128">
    <property type="protein sequence ID" value="MFC0478225.1"/>
    <property type="molecule type" value="Genomic_DNA"/>
</dbReference>
<comment type="caution">
    <text evidence="3">The sequence shown here is derived from an EMBL/GenBank/DDBJ whole genome shotgun (WGS) entry which is preliminary data.</text>
</comment>
<dbReference type="InterPro" id="IPR046348">
    <property type="entry name" value="SIS_dom_sf"/>
</dbReference>
<comment type="similarity">
    <text evidence="1">Belongs to the UPF0309 family.</text>
</comment>
<dbReference type="CDD" id="cd05013">
    <property type="entry name" value="SIS_RpiR"/>
    <property type="match status" value="1"/>
</dbReference>